<dbReference type="SUPFAM" id="SSF50465">
    <property type="entry name" value="EF-Tu/eEF-1alpha/eIF2-gamma C-terminal domain"/>
    <property type="match status" value="1"/>
</dbReference>
<feature type="region of interest" description="Disordered" evidence="5">
    <location>
        <begin position="207"/>
        <end position="279"/>
    </location>
</feature>
<feature type="region of interest" description="Disordered" evidence="5">
    <location>
        <begin position="474"/>
        <end position="501"/>
    </location>
</feature>
<keyword evidence="4" id="KW-0175">Coiled coil</keyword>
<evidence type="ECO:0000256" key="1">
    <source>
        <dbReference type="ARBA" id="ARBA00007249"/>
    </source>
</evidence>
<dbReference type="SUPFAM" id="SSF52540">
    <property type="entry name" value="P-loop containing nucleoside triphosphate hydrolases"/>
    <property type="match status" value="1"/>
</dbReference>
<feature type="region of interest" description="Disordered" evidence="5">
    <location>
        <begin position="521"/>
        <end position="541"/>
    </location>
</feature>
<sequence>MSFNKDNKKSPFSLNISSSNSSSPFSLSTPEHNEKSPFSLSSSSKPTLSTLNNNKKDNSSFLVSSNNFNTNKSSPFSLQTNNTKPLLNQLNSTTEKPSLFSLQSDNVIKPALNNNNSENSKPSLPFMQNLNNNGNNNNSPFSLFTNSDKKLISPFSLSNANSNSPFTLNQNNNKLIINNQNDTKNSSPLSLPISSKSTIFNNNLEQTTEKKSSPFTLQNNSQPLSSMINDSKPSPFTLHSSNNDINDKNNTLSLSLKGNKTEKPSRNDGNSDLTKKPNVNPIESSIFASFNITNNKKSDRVEVSQDDNNLIAKPSGFAKFLLDMDEEDNKNSNVMSSKVISSMMIINDKKDDIILKSPSSQNILLDLDEESANKEAISKLSEIHKLFRNTSPYYLLNFIDWDEEEDNKDNYLYEEEIKEYTGKDENESEEEIQNQDTYNEKNEKDIKISHKLFRFDTPSPDDIVIISREKGKKDARDINARSNKYKEKKNEKTTNKNIKQSNIEISSDHVIRIGALDSNSGLSKNSSLNSSRSSLSNDDEEYSMIKEQNPNGFNFKYRNEVLANAFPSENELFETEEEKAENDYYKYYKFEDENAKIVETYYPPIPDPLPAKYNSVYYHKLNIENELQKRKNINYRKALHITCLGPLRSGKSTLLGRIYEELILKPNNSLREVKKIEKELQRRNQTLERRYAWLMDESKIEKERNTTLGVTTDFSVNYKNREIVIYDTPGHTDYISTTITELYNTDIILLMVDASSENINNECDIAIIKDYLFLCKCIGIQDVIVVINKMEKVKYSEIIYQKLQTKIQKIVEQFKFKNNHVYYVPCDGLNAENIFEKSINPLLNWYQGKSIFDYLDDIDIIEEQEITDNKSIIDTPFRMVVKDYMRENGISGSSVTVEGRISYGIIQVGENIFTTPNYDVPFVRAIECNGQLVKYAVAGDYVRIGLGNIDITKISKNAILCSIDNPIKLVNKFKAQILVNSSSIPIIKGTNAIMYINNNQESVFIKKIKMKKVKLENNKVIKRRTTIIPKNTITEVIIQLHDKRRIPIQTYTTFRHFGRFILQHDSEIIASGIVLES</sequence>
<dbReference type="AlphaFoldDB" id="A0A1Y1V1S0"/>
<keyword evidence="9" id="KW-1185">Reference proteome</keyword>
<gene>
    <name evidence="8" type="ORF">BCR36DRAFT_334196</name>
</gene>
<accession>A0A1Y1V1S0</accession>
<feature type="compositionally biased region" description="Low complexity" evidence="5">
    <location>
        <begin position="521"/>
        <end position="536"/>
    </location>
</feature>
<feature type="compositionally biased region" description="Low complexity" evidence="5">
    <location>
        <begin position="36"/>
        <end position="50"/>
    </location>
</feature>
<proteinExistence type="inferred from homology"/>
<dbReference type="Proteomes" id="UP000193719">
    <property type="component" value="Unassembled WGS sequence"/>
</dbReference>
<dbReference type="InterPro" id="IPR009000">
    <property type="entry name" value="Transl_B-barrel_sf"/>
</dbReference>
<dbReference type="InterPro" id="IPR050100">
    <property type="entry name" value="TRAFAC_GTPase_members"/>
</dbReference>
<reference evidence="8 9" key="2">
    <citation type="submission" date="2016-08" db="EMBL/GenBank/DDBJ databases">
        <title>Pervasive Adenine N6-methylation of Active Genes in Fungi.</title>
        <authorList>
            <consortium name="DOE Joint Genome Institute"/>
            <person name="Mondo S.J."/>
            <person name="Dannebaum R.O."/>
            <person name="Kuo R.C."/>
            <person name="Labutti K."/>
            <person name="Haridas S."/>
            <person name="Kuo A."/>
            <person name="Salamov A."/>
            <person name="Ahrendt S.R."/>
            <person name="Lipzen A."/>
            <person name="Sullivan W."/>
            <person name="Andreopoulos W.B."/>
            <person name="Clum A."/>
            <person name="Lindquist E."/>
            <person name="Daum C."/>
            <person name="Ramamoorthy G.K."/>
            <person name="Gryganskyi A."/>
            <person name="Culley D."/>
            <person name="Magnuson J.K."/>
            <person name="James T.Y."/>
            <person name="O'Malley M.A."/>
            <person name="Stajich J.E."/>
            <person name="Spatafora J.W."/>
            <person name="Visel A."/>
            <person name="Grigoriev I.V."/>
        </authorList>
    </citation>
    <scope>NUCLEOTIDE SEQUENCE [LARGE SCALE GENOMIC DNA]</scope>
    <source>
        <strain evidence="9">finn</strain>
    </source>
</reference>
<dbReference type="GO" id="GO:0005525">
    <property type="term" value="F:GTP binding"/>
    <property type="evidence" value="ECO:0007669"/>
    <property type="project" value="UniProtKB-KW"/>
</dbReference>
<organism evidence="8 9">
    <name type="scientific">Piromyces finnis</name>
    <dbReference type="NCBI Taxonomy" id="1754191"/>
    <lineage>
        <taxon>Eukaryota</taxon>
        <taxon>Fungi</taxon>
        <taxon>Fungi incertae sedis</taxon>
        <taxon>Chytridiomycota</taxon>
        <taxon>Chytridiomycota incertae sedis</taxon>
        <taxon>Neocallimastigomycetes</taxon>
        <taxon>Neocallimastigales</taxon>
        <taxon>Neocallimastigaceae</taxon>
        <taxon>Piromyces</taxon>
    </lineage>
</organism>
<evidence type="ECO:0000259" key="7">
    <source>
        <dbReference type="Pfam" id="PF22594"/>
    </source>
</evidence>
<dbReference type="SUPFAM" id="SSF50447">
    <property type="entry name" value="Translation proteins"/>
    <property type="match status" value="1"/>
</dbReference>
<dbReference type="Gene3D" id="3.40.50.300">
    <property type="entry name" value="P-loop containing nucleotide triphosphate hydrolases"/>
    <property type="match status" value="1"/>
</dbReference>
<feature type="domain" description="Tr-type G" evidence="6">
    <location>
        <begin position="639"/>
        <end position="835"/>
    </location>
</feature>
<feature type="compositionally biased region" description="Low complexity" evidence="5">
    <location>
        <begin position="10"/>
        <end position="28"/>
    </location>
</feature>
<feature type="region of interest" description="Disordered" evidence="5">
    <location>
        <begin position="1"/>
        <end position="55"/>
    </location>
</feature>
<evidence type="ECO:0000259" key="6">
    <source>
        <dbReference type="Pfam" id="PF00009"/>
    </source>
</evidence>
<evidence type="ECO:0000256" key="2">
    <source>
        <dbReference type="ARBA" id="ARBA00022741"/>
    </source>
</evidence>
<evidence type="ECO:0000256" key="3">
    <source>
        <dbReference type="ARBA" id="ARBA00023134"/>
    </source>
</evidence>
<dbReference type="EMBL" id="MCFH01000044">
    <property type="protein sequence ID" value="ORX44643.1"/>
    <property type="molecule type" value="Genomic_DNA"/>
</dbReference>
<dbReference type="STRING" id="1754191.A0A1Y1V1S0"/>
<feature type="compositionally biased region" description="Polar residues" evidence="5">
    <location>
        <begin position="213"/>
        <end position="258"/>
    </location>
</feature>
<dbReference type="OrthoDB" id="2152603at2759"/>
<reference evidence="8 9" key="1">
    <citation type="submission" date="2016-08" db="EMBL/GenBank/DDBJ databases">
        <title>Genomes of anaerobic fungi encode conserved fungal cellulosomes for biomass hydrolysis.</title>
        <authorList>
            <consortium name="DOE Joint Genome Institute"/>
            <person name="Haitjema C.H."/>
            <person name="Gilmore S.P."/>
            <person name="Henske J.K."/>
            <person name="Solomon K.V."/>
            <person name="De Groot R."/>
            <person name="Kuo A."/>
            <person name="Mondo S.J."/>
            <person name="Salamov A.A."/>
            <person name="Labutti K."/>
            <person name="Zhao Z."/>
            <person name="Chiniquy J."/>
            <person name="Barry K."/>
            <person name="Brewer H.M."/>
            <person name="Purvine S.O."/>
            <person name="Wright A.T."/>
            <person name="Boxma B."/>
            <person name="Van Alen T."/>
            <person name="Hackstein J.H."/>
            <person name="Baker S.E."/>
            <person name="Grigoriev I.V."/>
            <person name="O'Malley M.A."/>
        </authorList>
    </citation>
    <scope>NUCLEOTIDE SEQUENCE [LARGE SCALE GENOMIC DNA]</scope>
    <source>
        <strain evidence="9">finn</strain>
    </source>
</reference>
<comment type="caution">
    <text evidence="8">The sequence shown here is derived from an EMBL/GenBank/DDBJ whole genome shotgun (WGS) entry which is preliminary data.</text>
</comment>
<dbReference type="InterPro" id="IPR027417">
    <property type="entry name" value="P-loop_NTPase"/>
</dbReference>
<feature type="region of interest" description="Disordered" evidence="5">
    <location>
        <begin position="110"/>
        <end position="142"/>
    </location>
</feature>
<evidence type="ECO:0000313" key="9">
    <source>
        <dbReference type="Proteomes" id="UP000193719"/>
    </source>
</evidence>
<dbReference type="Pfam" id="PF00009">
    <property type="entry name" value="GTP_EFTU"/>
    <property type="match status" value="1"/>
</dbReference>
<evidence type="ECO:0000256" key="5">
    <source>
        <dbReference type="SAM" id="MobiDB-lite"/>
    </source>
</evidence>
<comment type="similarity">
    <text evidence="1">Belongs to the TRAFAC class translation factor GTPase superfamily. Classic translation factor GTPase family. EF-Tu/EF-1A subfamily.</text>
</comment>
<dbReference type="Gene3D" id="2.40.30.10">
    <property type="entry name" value="Translation factors"/>
    <property type="match status" value="2"/>
</dbReference>
<keyword evidence="3" id="KW-0342">GTP-binding</keyword>
<dbReference type="InterPro" id="IPR009001">
    <property type="entry name" value="Transl_elong_EF1A/Init_IF2_C"/>
</dbReference>
<dbReference type="PANTHER" id="PTHR23115">
    <property type="entry name" value="TRANSLATION FACTOR"/>
    <property type="match status" value="1"/>
</dbReference>
<dbReference type="GO" id="GO:0003924">
    <property type="term" value="F:GTPase activity"/>
    <property type="evidence" value="ECO:0007669"/>
    <property type="project" value="InterPro"/>
</dbReference>
<feature type="compositionally biased region" description="Low complexity" evidence="5">
    <location>
        <begin position="129"/>
        <end position="138"/>
    </location>
</feature>
<dbReference type="InterPro" id="IPR000795">
    <property type="entry name" value="T_Tr_GTP-bd_dom"/>
</dbReference>
<protein>
    <submittedName>
        <fullName evidence="8">Uncharacterized protein</fullName>
    </submittedName>
</protein>
<feature type="domain" description="GTP-eEF1A C-terminal" evidence="7">
    <location>
        <begin position="972"/>
        <end position="1074"/>
    </location>
</feature>
<dbReference type="Pfam" id="PF22594">
    <property type="entry name" value="GTP-eEF1A_C"/>
    <property type="match status" value="1"/>
</dbReference>
<evidence type="ECO:0000256" key="4">
    <source>
        <dbReference type="SAM" id="Coils"/>
    </source>
</evidence>
<feature type="coiled-coil region" evidence="4">
    <location>
        <begin position="670"/>
        <end position="697"/>
    </location>
</feature>
<name>A0A1Y1V1S0_9FUNG</name>
<evidence type="ECO:0000313" key="8">
    <source>
        <dbReference type="EMBL" id="ORX44643.1"/>
    </source>
</evidence>
<feature type="compositionally biased region" description="Basic and acidic residues" evidence="5">
    <location>
        <begin position="474"/>
        <end position="494"/>
    </location>
</feature>
<dbReference type="InterPro" id="IPR054696">
    <property type="entry name" value="GTP-eEF1A_C"/>
</dbReference>
<feature type="compositionally biased region" description="Polar residues" evidence="5">
    <location>
        <begin position="110"/>
        <end position="128"/>
    </location>
</feature>
<keyword evidence="2" id="KW-0547">Nucleotide-binding</keyword>